<dbReference type="AlphaFoldDB" id="A0AAE0NDM5"/>
<evidence type="ECO:0000313" key="3">
    <source>
        <dbReference type="Proteomes" id="UP001287356"/>
    </source>
</evidence>
<dbReference type="Proteomes" id="UP001287356">
    <property type="component" value="Unassembled WGS sequence"/>
</dbReference>
<dbReference type="EMBL" id="JAULSN010000002">
    <property type="protein sequence ID" value="KAK3379556.1"/>
    <property type="molecule type" value="Genomic_DNA"/>
</dbReference>
<keyword evidence="1" id="KW-0812">Transmembrane</keyword>
<keyword evidence="3" id="KW-1185">Reference proteome</keyword>
<name>A0AAE0NDM5_9PEZI</name>
<comment type="caution">
    <text evidence="2">The sequence shown here is derived from an EMBL/GenBank/DDBJ whole genome shotgun (WGS) entry which is preliminary data.</text>
</comment>
<organism evidence="2 3">
    <name type="scientific">Lasiosphaeria ovina</name>
    <dbReference type="NCBI Taxonomy" id="92902"/>
    <lineage>
        <taxon>Eukaryota</taxon>
        <taxon>Fungi</taxon>
        <taxon>Dikarya</taxon>
        <taxon>Ascomycota</taxon>
        <taxon>Pezizomycotina</taxon>
        <taxon>Sordariomycetes</taxon>
        <taxon>Sordariomycetidae</taxon>
        <taxon>Sordariales</taxon>
        <taxon>Lasiosphaeriaceae</taxon>
        <taxon>Lasiosphaeria</taxon>
    </lineage>
</organism>
<gene>
    <name evidence="2" type="ORF">B0T24DRAFT_161814</name>
</gene>
<evidence type="ECO:0000256" key="1">
    <source>
        <dbReference type="SAM" id="Phobius"/>
    </source>
</evidence>
<sequence length="86" mass="9457">MPPTLPWVRSTYIQYLALGGTLAVSLWHAGSRLASPKASLCHPIDPSFPSGVSLLFIIFHFLPSGECQRRRPIRVPIAHSRPPPST</sequence>
<keyword evidence="1" id="KW-0472">Membrane</keyword>
<feature type="transmembrane region" description="Helical" evidence="1">
    <location>
        <begin position="12"/>
        <end position="30"/>
    </location>
</feature>
<reference evidence="2" key="1">
    <citation type="journal article" date="2023" name="Mol. Phylogenet. Evol.">
        <title>Genome-scale phylogeny and comparative genomics of the fungal order Sordariales.</title>
        <authorList>
            <person name="Hensen N."/>
            <person name="Bonometti L."/>
            <person name="Westerberg I."/>
            <person name="Brannstrom I.O."/>
            <person name="Guillou S."/>
            <person name="Cros-Aarteil S."/>
            <person name="Calhoun S."/>
            <person name="Haridas S."/>
            <person name="Kuo A."/>
            <person name="Mondo S."/>
            <person name="Pangilinan J."/>
            <person name="Riley R."/>
            <person name="LaButti K."/>
            <person name="Andreopoulos B."/>
            <person name="Lipzen A."/>
            <person name="Chen C."/>
            <person name="Yan M."/>
            <person name="Daum C."/>
            <person name="Ng V."/>
            <person name="Clum A."/>
            <person name="Steindorff A."/>
            <person name="Ohm R.A."/>
            <person name="Martin F."/>
            <person name="Silar P."/>
            <person name="Natvig D.O."/>
            <person name="Lalanne C."/>
            <person name="Gautier V."/>
            <person name="Ament-Velasquez S.L."/>
            <person name="Kruys A."/>
            <person name="Hutchinson M.I."/>
            <person name="Powell A.J."/>
            <person name="Barry K."/>
            <person name="Miller A.N."/>
            <person name="Grigoriev I.V."/>
            <person name="Debuchy R."/>
            <person name="Gladieux P."/>
            <person name="Hiltunen Thoren M."/>
            <person name="Johannesson H."/>
        </authorList>
    </citation>
    <scope>NUCLEOTIDE SEQUENCE</scope>
    <source>
        <strain evidence="2">CBS 958.72</strain>
    </source>
</reference>
<protein>
    <submittedName>
        <fullName evidence="2">Uncharacterized protein</fullName>
    </submittedName>
</protein>
<reference evidence="2" key="2">
    <citation type="submission" date="2023-06" db="EMBL/GenBank/DDBJ databases">
        <authorList>
            <consortium name="Lawrence Berkeley National Laboratory"/>
            <person name="Haridas S."/>
            <person name="Hensen N."/>
            <person name="Bonometti L."/>
            <person name="Westerberg I."/>
            <person name="Brannstrom I.O."/>
            <person name="Guillou S."/>
            <person name="Cros-Aarteil S."/>
            <person name="Calhoun S."/>
            <person name="Kuo A."/>
            <person name="Mondo S."/>
            <person name="Pangilinan J."/>
            <person name="Riley R."/>
            <person name="Labutti K."/>
            <person name="Andreopoulos B."/>
            <person name="Lipzen A."/>
            <person name="Chen C."/>
            <person name="Yanf M."/>
            <person name="Daum C."/>
            <person name="Ng V."/>
            <person name="Clum A."/>
            <person name="Steindorff A."/>
            <person name="Ohm R."/>
            <person name="Martin F."/>
            <person name="Silar P."/>
            <person name="Natvig D."/>
            <person name="Lalanne C."/>
            <person name="Gautier V."/>
            <person name="Ament-Velasquez S.L."/>
            <person name="Kruys A."/>
            <person name="Hutchinson M.I."/>
            <person name="Powell A.J."/>
            <person name="Barry K."/>
            <person name="Miller A.N."/>
            <person name="Grigoriev I.V."/>
            <person name="Debuchy R."/>
            <person name="Gladieux P."/>
            <person name="Thoren M.H."/>
            <person name="Johannesson H."/>
        </authorList>
    </citation>
    <scope>NUCLEOTIDE SEQUENCE</scope>
    <source>
        <strain evidence="2">CBS 958.72</strain>
    </source>
</reference>
<evidence type="ECO:0000313" key="2">
    <source>
        <dbReference type="EMBL" id="KAK3379556.1"/>
    </source>
</evidence>
<keyword evidence="1" id="KW-1133">Transmembrane helix</keyword>
<accession>A0AAE0NDM5</accession>
<proteinExistence type="predicted"/>